<dbReference type="OrthoDB" id="2013972at2759"/>
<dbReference type="AlphaFoldDB" id="A0A397JRG1"/>
<dbReference type="GO" id="GO:0008168">
    <property type="term" value="F:methyltransferase activity"/>
    <property type="evidence" value="ECO:0007669"/>
    <property type="project" value="TreeGrafter"/>
</dbReference>
<proteinExistence type="predicted"/>
<dbReference type="InterPro" id="IPR029063">
    <property type="entry name" value="SAM-dependent_MTases_sf"/>
</dbReference>
<evidence type="ECO:0000313" key="3">
    <source>
        <dbReference type="Proteomes" id="UP000266861"/>
    </source>
</evidence>
<name>A0A397JRG1_9GLOM</name>
<evidence type="ECO:0000313" key="2">
    <source>
        <dbReference type="EMBL" id="RHZ88616.1"/>
    </source>
</evidence>
<dbReference type="EMBL" id="PQFF01000019">
    <property type="protein sequence ID" value="RHZ88616.1"/>
    <property type="molecule type" value="Genomic_DNA"/>
</dbReference>
<dbReference type="Gene3D" id="3.40.50.150">
    <property type="entry name" value="Vaccinia Virus protein VP39"/>
    <property type="match status" value="1"/>
</dbReference>
<organism evidence="2 3">
    <name type="scientific">Diversispora epigaea</name>
    <dbReference type="NCBI Taxonomy" id="1348612"/>
    <lineage>
        <taxon>Eukaryota</taxon>
        <taxon>Fungi</taxon>
        <taxon>Fungi incertae sedis</taxon>
        <taxon>Mucoromycota</taxon>
        <taxon>Glomeromycotina</taxon>
        <taxon>Glomeromycetes</taxon>
        <taxon>Diversisporales</taxon>
        <taxon>Diversisporaceae</taxon>
        <taxon>Diversispora</taxon>
    </lineage>
</organism>
<sequence>MGNSISLIKRTRKSKNAKKFKTFDSESSETNDSRTCSYISDTPTNEPRGSYKFTDTFDESERMKRKHFVLKYIFEGNFSAPIQYLLTNGCRVLDVGCGPGTWILDMASEYIRSSFVGLDIFHMFPSEIKPNNTDFILADARDNLPFESNYFDYIHLGDMGICFTEYEFDCVLKECRRILKPGGWIEFQEIQHFMNNSGPCSKKFYSLANKWTNSKGIRALPYSSNELKKVPNMTNINEIVKSIPIGSWGGKLGEEFEGSFSVMLFYYAEPIAKMINCPVEEMNELINNMKLELSEYKTSQDFIRTFGQKEYSKNNEISNEITNENN</sequence>
<dbReference type="SUPFAM" id="SSF53335">
    <property type="entry name" value="S-adenosyl-L-methionine-dependent methyltransferases"/>
    <property type="match status" value="1"/>
</dbReference>
<evidence type="ECO:0000259" key="1">
    <source>
        <dbReference type="Pfam" id="PF13649"/>
    </source>
</evidence>
<protein>
    <recommendedName>
        <fullName evidence="1">Methyltransferase domain-containing protein</fullName>
    </recommendedName>
</protein>
<dbReference type="CDD" id="cd02440">
    <property type="entry name" value="AdoMet_MTases"/>
    <property type="match status" value="1"/>
</dbReference>
<reference evidence="2 3" key="1">
    <citation type="submission" date="2018-08" db="EMBL/GenBank/DDBJ databases">
        <title>Genome and evolution of the arbuscular mycorrhizal fungus Diversispora epigaea (formerly Glomus versiforme) and its bacterial endosymbionts.</title>
        <authorList>
            <person name="Sun X."/>
            <person name="Fei Z."/>
            <person name="Harrison M."/>
        </authorList>
    </citation>
    <scope>NUCLEOTIDE SEQUENCE [LARGE SCALE GENOMIC DNA]</scope>
    <source>
        <strain evidence="2 3">IT104</strain>
    </source>
</reference>
<keyword evidence="3" id="KW-1185">Reference proteome</keyword>
<comment type="caution">
    <text evidence="2">The sequence shown here is derived from an EMBL/GenBank/DDBJ whole genome shotgun (WGS) entry which is preliminary data.</text>
</comment>
<dbReference type="Pfam" id="PF13649">
    <property type="entry name" value="Methyltransf_25"/>
    <property type="match status" value="1"/>
</dbReference>
<feature type="domain" description="Methyltransferase" evidence="1">
    <location>
        <begin position="92"/>
        <end position="183"/>
    </location>
</feature>
<dbReference type="InterPro" id="IPR041698">
    <property type="entry name" value="Methyltransf_25"/>
</dbReference>
<dbReference type="PANTHER" id="PTHR43591:SF105">
    <property type="entry name" value="METHYLTRANSFERASE DOMAIN-CONTAINING PROTEIN-RELATED"/>
    <property type="match status" value="1"/>
</dbReference>
<dbReference type="PANTHER" id="PTHR43591">
    <property type="entry name" value="METHYLTRANSFERASE"/>
    <property type="match status" value="1"/>
</dbReference>
<gene>
    <name evidence="2" type="ORF">Glove_21g375</name>
</gene>
<dbReference type="STRING" id="1348612.A0A397JRG1"/>
<accession>A0A397JRG1</accession>
<dbReference type="Proteomes" id="UP000266861">
    <property type="component" value="Unassembled WGS sequence"/>
</dbReference>